<dbReference type="GO" id="GO:0005739">
    <property type="term" value="C:mitochondrion"/>
    <property type="evidence" value="ECO:0007669"/>
    <property type="project" value="UniProtKB-SubCell"/>
</dbReference>
<dbReference type="InterPro" id="IPR002300">
    <property type="entry name" value="aa-tRNA-synth_Ia"/>
</dbReference>
<evidence type="ECO:0000256" key="4">
    <source>
        <dbReference type="ARBA" id="ARBA00022598"/>
    </source>
</evidence>
<evidence type="ECO:0000256" key="7">
    <source>
        <dbReference type="ARBA" id="ARBA00022917"/>
    </source>
</evidence>
<dbReference type="InterPro" id="IPR050081">
    <property type="entry name" value="Ile-tRNA_ligase"/>
</dbReference>
<comment type="subcellular location">
    <subcellularLocation>
        <location evidence="1">Mitochondrion</location>
    </subcellularLocation>
</comment>
<keyword evidence="8" id="KW-0030">Aminoacyl-tRNA synthetase</keyword>
<comment type="catalytic activity">
    <reaction evidence="10">
        <text>tRNA(Ile) + L-isoleucine + ATP = L-isoleucyl-tRNA(Ile) + AMP + diphosphate</text>
        <dbReference type="Rhea" id="RHEA:11060"/>
        <dbReference type="Rhea" id="RHEA-COMP:9666"/>
        <dbReference type="Rhea" id="RHEA-COMP:9695"/>
        <dbReference type="ChEBI" id="CHEBI:30616"/>
        <dbReference type="ChEBI" id="CHEBI:33019"/>
        <dbReference type="ChEBI" id="CHEBI:58045"/>
        <dbReference type="ChEBI" id="CHEBI:78442"/>
        <dbReference type="ChEBI" id="CHEBI:78528"/>
        <dbReference type="ChEBI" id="CHEBI:456215"/>
        <dbReference type="EC" id="6.1.1.5"/>
    </reaction>
</comment>
<evidence type="ECO:0000256" key="2">
    <source>
        <dbReference type="ARBA" id="ARBA00005594"/>
    </source>
</evidence>
<dbReference type="HAMAP" id="MF_02002">
    <property type="entry name" value="Ile_tRNA_synth_type1"/>
    <property type="match status" value="1"/>
</dbReference>
<dbReference type="InterPro" id="IPR009080">
    <property type="entry name" value="tRNAsynth_Ia_anticodon-bd"/>
</dbReference>
<dbReference type="GO" id="GO:0000049">
    <property type="term" value="F:tRNA binding"/>
    <property type="evidence" value="ECO:0007669"/>
    <property type="project" value="InterPro"/>
</dbReference>
<dbReference type="SUPFAM" id="SSF52374">
    <property type="entry name" value="Nucleotidylyl transferase"/>
    <property type="match status" value="1"/>
</dbReference>
<dbReference type="CDD" id="cd12148">
    <property type="entry name" value="fungal_TF_MHR"/>
    <property type="match status" value="1"/>
</dbReference>
<keyword evidence="15" id="KW-1185">Reference proteome</keyword>
<dbReference type="PROSITE" id="PS00178">
    <property type="entry name" value="AA_TRNA_LIGASE_I"/>
    <property type="match status" value="1"/>
</dbReference>
<feature type="domain" description="Zn(2)-C6 fungal-type" evidence="13">
    <location>
        <begin position="1218"/>
        <end position="1249"/>
    </location>
</feature>
<keyword evidence="6" id="KW-0067">ATP-binding</keyword>
<dbReference type="CDD" id="cd07960">
    <property type="entry name" value="Anticodon_Ia_Ile_BEm"/>
    <property type="match status" value="1"/>
</dbReference>
<evidence type="ECO:0000256" key="1">
    <source>
        <dbReference type="ARBA" id="ARBA00004173"/>
    </source>
</evidence>
<evidence type="ECO:0000313" key="15">
    <source>
        <dbReference type="Proteomes" id="UP000658997"/>
    </source>
</evidence>
<feature type="compositionally biased region" description="Low complexity" evidence="12">
    <location>
        <begin position="1790"/>
        <end position="1817"/>
    </location>
</feature>
<comment type="similarity">
    <text evidence="2">Belongs to the class-I aminoacyl-tRNA synthetase family.</text>
</comment>
<evidence type="ECO:0000256" key="9">
    <source>
        <dbReference type="ARBA" id="ARBA00032665"/>
    </source>
</evidence>
<dbReference type="GO" id="GO:0006428">
    <property type="term" value="P:isoleucyl-tRNA aminoacylation"/>
    <property type="evidence" value="ECO:0007669"/>
    <property type="project" value="InterPro"/>
</dbReference>
<dbReference type="Gene3D" id="3.90.740.10">
    <property type="entry name" value="Valyl/Leucyl/Isoleucyl-tRNA synthetase, editing domain"/>
    <property type="match status" value="1"/>
</dbReference>
<dbReference type="InterPro" id="IPR014729">
    <property type="entry name" value="Rossmann-like_a/b/a_fold"/>
</dbReference>
<dbReference type="Gene3D" id="3.40.50.620">
    <property type="entry name" value="HUPs"/>
    <property type="match status" value="2"/>
</dbReference>
<keyword evidence="5" id="KW-0547">Nucleotide-binding</keyword>
<dbReference type="GO" id="GO:0002161">
    <property type="term" value="F:aminoacyl-tRNA deacylase activity"/>
    <property type="evidence" value="ECO:0007669"/>
    <property type="project" value="InterPro"/>
</dbReference>
<dbReference type="SMART" id="SM00066">
    <property type="entry name" value="GAL4"/>
    <property type="match status" value="1"/>
</dbReference>
<evidence type="ECO:0000256" key="5">
    <source>
        <dbReference type="ARBA" id="ARBA00022741"/>
    </source>
</evidence>
<dbReference type="SUPFAM" id="SSF47323">
    <property type="entry name" value="Anticodon-binding domain of a subclass of class I aminoacyl-tRNA synthetases"/>
    <property type="match status" value="1"/>
</dbReference>
<evidence type="ECO:0000256" key="6">
    <source>
        <dbReference type="ARBA" id="ARBA00022840"/>
    </source>
</evidence>
<sequence>MSSVRLTAARNTRAASRCLPLQSNAFTVSLASAKFSRTLADHLAFPSSNVFNNEPTSRHFHASAFKLKKQTKGERNQSDKVSKEFSHTLQLPNIPFSIRASAAQRDHLFYDRTCGELYRWQRSRTSTSGDFVFHDGPPYANGNLHCGHALNKILKDITNRYQVLRGKRVHYMPGWDCHGLPIEAKALANVKPDKRHKLVAQDIRERARNEAIKAIETQKSEFGQFGIMADWSNDATYRTLDPAYEVRQLRVFGEMVRKGLIYRQYRPVYWSPSNRTALAESELEYREDHLSKAVYVAFKMIAGPELLQKLGQDADFAHRLNLIIWTTTPWSLPSNMAVNVNPGLEYSIVRRAGREGPYYVVGTDCIEALQVLPSSTVVGEWDAEGDGKGPTFGPLEEVARVRGSDLTDSTYRTPLSASDSKPRPILMADYVTAVSGTGLVHSAPAHGAEDYQIWKQQGHIHRDGIFSPVNDEGRYSSDILQLDAASSAGSSENDTKLGQRLLGKEVISEGVKEVTAILQEHGALISAQTLRHKYPYDWRSKQPVIVRATAQWFANLDRIKEQAIEALQDVTFVPVNSRSRLESFIMGRSEWCISRQRVWGVPIPVLYDTVTDEPLMTVENIEHIAALLERHGTDYWWKADADEFVAPQYRNEERSWRKGEDTIDVWFDSGTSWATLKDQIAVDNAGTQVSSSSPTSVADVYLEGSDQHRGWFQSSLITAVATTPEGQKPVAPYKTVVTHGYVLDNESRKMSKSLGNVISPLSIIQGGKGADQSAYGVDVLRLWVARSDYTTDPPIGNVIISKTAETLRKLRNTARFMLANLPASDKVAKLDKAKMNVLDRFVMQELYQLERACAAAYEVYDFAQVVRRLTEFTNATLSNLYLDVGKDSLYLDESANERRQMIVAVVDQILRTMTGIMAPITPFLCEEIFHFRNGASSDPVEGVKGAKSVFINGWPSVDETWNDKKTVEECKQLLKLRDASLVMIEEARQVSHIKTSFEVEIDLIIKDRQHAIASAVDHYRSELTELFNVARVNVVEQGLAESVSKQVLSSREDEDGVTIRSFKLQHAAHSCDYAQSHAETSASSIEAKFMVGLQQKLSSSRQEDDALPVNLRSTFPVPQPPLPESRPTSSLTVIPYRHPLYPPLPRAPAALILRLVVSVGSHSIPASLDNETQHPLIMKAPKVKHSPTCSNDGHSDSHPAASSSTTNAGHPYPSKTLACVACRNSKVKCISDGPEQCKRCLDHGLSCIRPEYQRLKKAKAKLARFQQEASLTGDPDKKPALTAMEEFDELPQDKPDLPQESPTTLFSNAFYGKSAQLLSNLHIVRPDVRGEWDPVLAGIMDQETSKVLFDTFMSKLEPLLSFFDPRIHTYQYIRSHSCLLFTTMCWLAATVSDFPATSRIMNDLKAHIDNVLLPAIYCQNLRSVEIVQGFLMLAAYLRPAQNPSEDRSWTLLGHAIRVATDLDMHSRALSTSQQNHTLQPANHTDGSIDTATSQDGAASASDAAKQHEVLHLRNRERAWMHVWLHEASSSQYTGRVSLLSKDPIVESSRGWHLHPEALHTDVVFVALIELRSQLAQNKELFRLLSSRAAPIAHLASTNGKSQSSQSSDIDSSWIRHFLDRCQRDLSSWEERWVVIPSQTGSHPRPLRFELGSLYICYARMQLLSLPLQWPTLPPSMTTRIVSDLHSVSMQYLENFLDRTSPQRLAHSYNSICVTATYAVVIALKLTKLAPTYSFINSNRIIKLVTRVSEYLRKGGNWTPHQNGSSLSYARYIDRLLDMENTHQANHANQASPSASSAERAADGSGRSHAAGAGSNSAHDNHGHRSAYTNGHPHRTTGAPHPGSSTPSNGPVLAPIPGSDRDRHMGRAQPPSLQRGLSNLSHPLSSPRTIYTATPGSETGLFPRISASPHPIQSVVPGPTTPSSHFPNPPGIATPIPASSVDKFQHTAAPGIEPGHPQWAFNANDPELFAWARSFLEDEPDLTMPIASFR</sequence>
<dbReference type="Pfam" id="PF00172">
    <property type="entry name" value="Zn_clus"/>
    <property type="match status" value="1"/>
</dbReference>
<keyword evidence="7" id="KW-0648">Protein biosynthesis</keyword>
<comment type="caution">
    <text evidence="14">The sequence shown here is derived from an EMBL/GenBank/DDBJ whole genome shotgun (WGS) entry which is preliminary data.</text>
</comment>
<dbReference type="InterPro" id="IPR013155">
    <property type="entry name" value="M/V/L/I-tRNA-synth_anticd-bd"/>
</dbReference>
<dbReference type="InterPro" id="IPR023585">
    <property type="entry name" value="Ile-tRNA-ligase_type1"/>
</dbReference>
<feature type="compositionally biased region" description="Low complexity" evidence="12">
    <location>
        <begin position="1489"/>
        <end position="1503"/>
    </location>
</feature>
<feature type="region of interest" description="Disordered" evidence="12">
    <location>
        <begin position="1182"/>
        <end position="1210"/>
    </location>
</feature>
<dbReference type="Pfam" id="PF00133">
    <property type="entry name" value="tRNA-synt_1"/>
    <property type="match status" value="1"/>
</dbReference>
<dbReference type="SUPFAM" id="SSF50677">
    <property type="entry name" value="ValRS/IleRS/LeuRS editing domain"/>
    <property type="match status" value="1"/>
</dbReference>
<dbReference type="PRINTS" id="PR00984">
    <property type="entry name" value="TRNASYNTHILE"/>
</dbReference>
<evidence type="ECO:0000313" key="14">
    <source>
        <dbReference type="EMBL" id="SYW82772.1"/>
    </source>
</evidence>
<reference evidence="14" key="1">
    <citation type="submission" date="2018-08" db="EMBL/GenBank/DDBJ databases">
        <authorList>
            <person name="Guldener U."/>
        </authorList>
    </citation>
    <scope>NUCLEOTIDE SEQUENCE</scope>
    <source>
        <strain evidence="14">UB2</strain>
    </source>
</reference>
<dbReference type="GO" id="GO:0008270">
    <property type="term" value="F:zinc ion binding"/>
    <property type="evidence" value="ECO:0007669"/>
    <property type="project" value="InterPro"/>
</dbReference>
<dbReference type="FunFam" id="3.40.50.620:FF:000111">
    <property type="entry name" value="Mitochondrial isoleucyl-tRNA synthetase"/>
    <property type="match status" value="1"/>
</dbReference>
<dbReference type="InterPro" id="IPR009008">
    <property type="entry name" value="Val/Leu/Ile-tRNA-synth_edit"/>
</dbReference>
<dbReference type="InterPro" id="IPR001412">
    <property type="entry name" value="aa-tRNA-synth_I_CS"/>
</dbReference>
<evidence type="ECO:0000256" key="10">
    <source>
        <dbReference type="ARBA" id="ARBA00048359"/>
    </source>
</evidence>
<dbReference type="NCBIfam" id="TIGR00392">
    <property type="entry name" value="ileS"/>
    <property type="match status" value="1"/>
</dbReference>
<dbReference type="Pfam" id="PF08264">
    <property type="entry name" value="Anticodon_1"/>
    <property type="match status" value="1"/>
</dbReference>
<dbReference type="GO" id="GO:0005524">
    <property type="term" value="F:ATP binding"/>
    <property type="evidence" value="ECO:0007669"/>
    <property type="project" value="UniProtKB-KW"/>
</dbReference>
<evidence type="ECO:0000256" key="11">
    <source>
        <dbReference type="ARBA" id="ARBA00068280"/>
    </source>
</evidence>
<feature type="compositionally biased region" description="Polar residues" evidence="12">
    <location>
        <begin position="1870"/>
        <end position="1896"/>
    </location>
</feature>
<keyword evidence="4 14" id="KW-0436">Ligase</keyword>
<evidence type="ECO:0000259" key="13">
    <source>
        <dbReference type="PROSITE" id="PS50048"/>
    </source>
</evidence>
<dbReference type="EC" id="6.1.1.5" evidence="3"/>
<dbReference type="PROSITE" id="PS00463">
    <property type="entry name" value="ZN2_CY6_FUNGAL_1"/>
    <property type="match status" value="1"/>
</dbReference>
<evidence type="ECO:0000256" key="8">
    <source>
        <dbReference type="ARBA" id="ARBA00023146"/>
    </source>
</evidence>
<accession>A0A8H8QSN1</accession>
<dbReference type="PANTHER" id="PTHR42765:SF1">
    <property type="entry name" value="ISOLEUCINE--TRNA LIGASE, MITOCHONDRIAL"/>
    <property type="match status" value="1"/>
</dbReference>
<name>A0A8H8QSN1_9BASI</name>
<dbReference type="InterPro" id="IPR001138">
    <property type="entry name" value="Zn2Cys6_DnaBD"/>
</dbReference>
<feature type="region of interest" description="Disordered" evidence="12">
    <location>
        <begin position="1785"/>
        <end position="1934"/>
    </location>
</feature>
<dbReference type="EMBL" id="ULHB01000128">
    <property type="protein sequence ID" value="SYW82772.1"/>
    <property type="molecule type" value="Genomic_DNA"/>
</dbReference>
<dbReference type="GO" id="GO:0004822">
    <property type="term" value="F:isoleucine-tRNA ligase activity"/>
    <property type="evidence" value="ECO:0007669"/>
    <property type="project" value="UniProtKB-EC"/>
</dbReference>
<dbReference type="InterPro" id="IPR033708">
    <property type="entry name" value="Anticodon_Ile_BEm"/>
</dbReference>
<organism evidence="14 15">
    <name type="scientific">Ustilago bromivora</name>
    <dbReference type="NCBI Taxonomy" id="307758"/>
    <lineage>
        <taxon>Eukaryota</taxon>
        <taxon>Fungi</taxon>
        <taxon>Dikarya</taxon>
        <taxon>Basidiomycota</taxon>
        <taxon>Ustilaginomycotina</taxon>
        <taxon>Ustilaginomycetes</taxon>
        <taxon>Ustilaginales</taxon>
        <taxon>Ustilaginaceae</taxon>
        <taxon>Ustilago</taxon>
    </lineage>
</organism>
<dbReference type="PROSITE" id="PS50048">
    <property type="entry name" value="ZN2_CY6_FUNGAL_2"/>
    <property type="match status" value="1"/>
</dbReference>
<dbReference type="PANTHER" id="PTHR42765">
    <property type="entry name" value="SOLEUCYL-TRNA SYNTHETASE"/>
    <property type="match status" value="1"/>
</dbReference>
<dbReference type="Gene3D" id="1.10.10.830">
    <property type="entry name" value="Ile-tRNA synthetase CP2 domain-like"/>
    <property type="match status" value="1"/>
</dbReference>
<dbReference type="InterPro" id="IPR036864">
    <property type="entry name" value="Zn2-C6_fun-type_DNA-bd_sf"/>
</dbReference>
<protein>
    <recommendedName>
        <fullName evidence="11">Isoleucine--tRNA ligase, mitochondrial</fullName>
        <ecNumber evidence="3">6.1.1.5</ecNumber>
    </recommendedName>
    <alternativeName>
        <fullName evidence="9">Isoleucyl-tRNA synthetase</fullName>
    </alternativeName>
</protein>
<dbReference type="GO" id="GO:0032543">
    <property type="term" value="P:mitochondrial translation"/>
    <property type="evidence" value="ECO:0007669"/>
    <property type="project" value="TreeGrafter"/>
</dbReference>
<proteinExistence type="inferred from homology"/>
<dbReference type="InterPro" id="IPR002301">
    <property type="entry name" value="Ile-tRNA-ligase"/>
</dbReference>
<dbReference type="Gene3D" id="1.10.730.20">
    <property type="match status" value="1"/>
</dbReference>
<feature type="compositionally biased region" description="Polar residues" evidence="12">
    <location>
        <begin position="1469"/>
        <end position="1487"/>
    </location>
</feature>
<evidence type="ECO:0000256" key="12">
    <source>
        <dbReference type="SAM" id="MobiDB-lite"/>
    </source>
</evidence>
<gene>
    <name evidence="14" type="ORF">UBRO2_04894</name>
</gene>
<dbReference type="Gene3D" id="4.10.240.10">
    <property type="entry name" value="Zn(2)-C6 fungal-type DNA-binding domain"/>
    <property type="match status" value="1"/>
</dbReference>
<dbReference type="Proteomes" id="UP000658997">
    <property type="component" value="Unassembled WGS sequence"/>
</dbReference>
<dbReference type="SUPFAM" id="SSF57701">
    <property type="entry name" value="Zn2/Cys6 DNA-binding domain"/>
    <property type="match status" value="1"/>
</dbReference>
<feature type="region of interest" description="Disordered" evidence="12">
    <location>
        <begin position="1469"/>
        <end position="1505"/>
    </location>
</feature>
<dbReference type="CDD" id="cd00067">
    <property type="entry name" value="GAL4"/>
    <property type="match status" value="1"/>
</dbReference>
<evidence type="ECO:0000256" key="3">
    <source>
        <dbReference type="ARBA" id="ARBA00013165"/>
    </source>
</evidence>
<dbReference type="GO" id="GO:0000981">
    <property type="term" value="F:DNA-binding transcription factor activity, RNA polymerase II-specific"/>
    <property type="evidence" value="ECO:0007669"/>
    <property type="project" value="InterPro"/>
</dbReference>